<comment type="caution">
    <text evidence="5">The sequence shown here is derived from an EMBL/GenBank/DDBJ whole genome shotgun (WGS) entry which is preliminary data.</text>
</comment>
<dbReference type="UniPathway" id="UPA00079"/>
<dbReference type="RefSeq" id="WP_098074205.1">
    <property type="nucleotide sequence ID" value="NZ_PDEQ01000001.1"/>
</dbReference>
<comment type="pathway">
    <text evidence="3">Quinol/quinone metabolism; 1,4-dihydroxy-2-naphthoate biosynthesis; 1,4-dihydroxy-2-naphthoate from chorismate: step 3/7.</text>
</comment>
<dbReference type="InterPro" id="IPR000073">
    <property type="entry name" value="AB_hydrolase_1"/>
</dbReference>
<dbReference type="PANTHER" id="PTHR42916">
    <property type="entry name" value="2-SUCCINYL-5-ENOLPYRUVYL-6-HYDROXY-3-CYCLOHEXENE-1-CARBOXYLATE SYNTHASE"/>
    <property type="match status" value="1"/>
</dbReference>
<dbReference type="SUPFAM" id="SSF53474">
    <property type="entry name" value="alpha/beta-Hydrolases"/>
    <property type="match status" value="1"/>
</dbReference>
<proteinExistence type="inferred from homology"/>
<evidence type="ECO:0000256" key="3">
    <source>
        <dbReference type="HAMAP-Rule" id="MF_01660"/>
    </source>
</evidence>
<keyword evidence="1 3" id="KW-0474">Menaquinone biosynthesis</keyword>
<dbReference type="InterPro" id="IPR000639">
    <property type="entry name" value="Epox_hydrolase-like"/>
</dbReference>
<dbReference type="UniPathway" id="UPA01057">
    <property type="reaction ID" value="UER00900"/>
</dbReference>
<dbReference type="EC" id="4.2.99.20" evidence="3"/>
<evidence type="ECO:0000259" key="4">
    <source>
        <dbReference type="Pfam" id="PF00561"/>
    </source>
</evidence>
<gene>
    <name evidence="3 5" type="primary">menH</name>
    <name evidence="5" type="ORF">CRI94_03235</name>
</gene>
<keyword evidence="6" id="KW-1185">Reference proteome</keyword>
<dbReference type="GO" id="GO:0009234">
    <property type="term" value="P:menaquinone biosynthetic process"/>
    <property type="evidence" value="ECO:0007669"/>
    <property type="project" value="UniProtKB-UniRule"/>
</dbReference>
<organism evidence="5 6">
    <name type="scientific">Longibacter salinarum</name>
    <dbReference type="NCBI Taxonomy" id="1850348"/>
    <lineage>
        <taxon>Bacteria</taxon>
        <taxon>Pseudomonadati</taxon>
        <taxon>Rhodothermota</taxon>
        <taxon>Rhodothermia</taxon>
        <taxon>Rhodothermales</taxon>
        <taxon>Salisaetaceae</taxon>
        <taxon>Longibacter</taxon>
    </lineage>
</organism>
<dbReference type="OrthoDB" id="252464at2"/>
<dbReference type="PANTHER" id="PTHR42916:SF1">
    <property type="entry name" value="PROTEIN PHYLLO, CHLOROPLASTIC"/>
    <property type="match status" value="1"/>
</dbReference>
<comment type="subunit">
    <text evidence="3">Monomer.</text>
</comment>
<dbReference type="AlphaFoldDB" id="A0A2A8D2X7"/>
<comment type="similarity">
    <text evidence="3">Belongs to the AB hydrolase superfamily. MenH family.</text>
</comment>
<accession>A0A2A8D2X7</accession>
<dbReference type="InterPro" id="IPR022485">
    <property type="entry name" value="SHCHC_synthase_MenH"/>
</dbReference>
<dbReference type="Pfam" id="PF00561">
    <property type="entry name" value="Abhydrolase_1"/>
    <property type="match status" value="1"/>
</dbReference>
<feature type="domain" description="AB hydrolase-1" evidence="4">
    <location>
        <begin position="13"/>
        <end position="245"/>
    </location>
</feature>
<evidence type="ECO:0000313" key="5">
    <source>
        <dbReference type="EMBL" id="PEN15306.1"/>
    </source>
</evidence>
<dbReference type="GO" id="GO:0070205">
    <property type="term" value="F:2-succinyl-6-hydroxy-2,4-cyclohexadiene-1-carboxylate synthase activity"/>
    <property type="evidence" value="ECO:0007669"/>
    <property type="project" value="UniProtKB-UniRule"/>
</dbReference>
<name>A0A2A8D2X7_9BACT</name>
<dbReference type="Gene3D" id="3.40.50.1820">
    <property type="entry name" value="alpha/beta hydrolase"/>
    <property type="match status" value="1"/>
</dbReference>
<comment type="pathway">
    <text evidence="3">Quinol/quinone metabolism; menaquinone biosynthesis.</text>
</comment>
<comment type="catalytic activity">
    <reaction evidence="3">
        <text>5-enolpyruvoyl-6-hydroxy-2-succinyl-cyclohex-3-ene-1-carboxylate = (1R,6R)-6-hydroxy-2-succinyl-cyclohexa-2,4-diene-1-carboxylate + pyruvate</text>
        <dbReference type="Rhea" id="RHEA:25597"/>
        <dbReference type="ChEBI" id="CHEBI:15361"/>
        <dbReference type="ChEBI" id="CHEBI:58689"/>
        <dbReference type="ChEBI" id="CHEBI:58818"/>
        <dbReference type="EC" id="4.2.99.20"/>
    </reaction>
</comment>
<dbReference type="EMBL" id="PDEQ01000001">
    <property type="protein sequence ID" value="PEN15306.1"/>
    <property type="molecule type" value="Genomic_DNA"/>
</dbReference>
<dbReference type="HAMAP" id="MF_01660">
    <property type="entry name" value="MenH"/>
    <property type="match status" value="1"/>
</dbReference>
<evidence type="ECO:0000256" key="2">
    <source>
        <dbReference type="ARBA" id="ARBA00023239"/>
    </source>
</evidence>
<evidence type="ECO:0000256" key="1">
    <source>
        <dbReference type="ARBA" id="ARBA00022428"/>
    </source>
</evidence>
<evidence type="ECO:0000313" key="6">
    <source>
        <dbReference type="Proteomes" id="UP000220102"/>
    </source>
</evidence>
<keyword evidence="2 3" id="KW-0456">Lyase</keyword>
<protein>
    <recommendedName>
        <fullName evidence="3">Putative 2-succinyl-6-hydroxy-2,4-cyclohexadiene-1-carboxylate synthase</fullName>
        <shortName evidence="3">SHCHC synthase</shortName>
        <ecNumber evidence="3">4.2.99.20</ecNumber>
    </recommendedName>
</protein>
<dbReference type="Proteomes" id="UP000220102">
    <property type="component" value="Unassembled WGS sequence"/>
</dbReference>
<dbReference type="InterPro" id="IPR029058">
    <property type="entry name" value="AB_hydrolase_fold"/>
</dbReference>
<reference evidence="5 6" key="1">
    <citation type="submission" date="2017-10" db="EMBL/GenBank/DDBJ databases">
        <title>Draft genome of Longibacter Salinarum.</title>
        <authorList>
            <person name="Goh K.M."/>
            <person name="Shamsir M.S."/>
            <person name="Lim S.W."/>
        </authorList>
    </citation>
    <scope>NUCLEOTIDE SEQUENCE [LARGE SCALE GENOMIC DNA]</scope>
    <source>
        <strain evidence="5 6">KCTC 52045</strain>
    </source>
</reference>
<dbReference type="PRINTS" id="PR00111">
    <property type="entry name" value="ABHYDROLASE"/>
</dbReference>
<dbReference type="NCBIfam" id="TIGR03695">
    <property type="entry name" value="menH_SHCHC"/>
    <property type="match status" value="1"/>
</dbReference>
<dbReference type="PRINTS" id="PR00412">
    <property type="entry name" value="EPOXHYDRLASE"/>
</dbReference>
<comment type="function">
    <text evidence="3">Catalyzes a proton abstraction reaction that results in 2,5-elimination of pyruvate from 2-succinyl-5-enolpyruvyl-6-hydroxy-3-cyclohexene-1-carboxylate (SEPHCHC) and the formation of 2-succinyl-6-hydroxy-2,4-cyclohexadiene-1-carboxylate (SHCHC).</text>
</comment>
<sequence>MLNYTTTGCTEKPVVCFLHGFMGDSSDWDEITDALSDDAHCIRVDLPGHGQSTGLPSYVYSMEGATQSLADVLDDAGIQDCHLVGYSMGGRVALYFAMNHPERVRSLVLESASPGLTSSADRDARLAVDKERSARIQNDLSGFLKEWYRMPLFKSLARYDLVESMITKRAKNDPDDLARALIGMSVGGQPSLWERLKEMDIPTLACTGALDDKYVKTTRYMAVGSRRMETVIVPDAGHNVHAERPQAFLSHLVYFLSRN</sequence>